<protein>
    <submittedName>
        <fullName evidence="1">Uncharacterized protein</fullName>
    </submittedName>
</protein>
<keyword evidence="2" id="KW-1185">Reference proteome</keyword>
<gene>
    <name evidence="1" type="ORF">TNCT_736551</name>
</gene>
<sequence>MRKLAARWMSHFLTLDHYNRVRMKICTALLAQFGRNKLESFRRLITVEACIHHYSPKPKILPKQWITKTDLALKKKAKTVPSSGKVIVESLYIAIKFSLLNVLLLLKRKKPLPELTLQRYLKRQKFPKNYPIGNQDNVLSHTSQRYI</sequence>
<comment type="caution">
    <text evidence="1">The sequence shown here is derived from an EMBL/GenBank/DDBJ whole genome shotgun (WGS) entry which is preliminary data.</text>
</comment>
<dbReference type="AlphaFoldDB" id="A0A8X6HT23"/>
<reference evidence="1" key="1">
    <citation type="submission" date="2020-07" db="EMBL/GenBank/DDBJ databases">
        <title>Multicomponent nature underlies the extraordinary mechanical properties of spider dragline silk.</title>
        <authorList>
            <person name="Kono N."/>
            <person name="Nakamura H."/>
            <person name="Mori M."/>
            <person name="Yoshida Y."/>
            <person name="Ohtoshi R."/>
            <person name="Malay A.D."/>
            <person name="Moran D.A.P."/>
            <person name="Tomita M."/>
            <person name="Numata K."/>
            <person name="Arakawa K."/>
        </authorList>
    </citation>
    <scope>NUCLEOTIDE SEQUENCE</scope>
</reference>
<organism evidence="1 2">
    <name type="scientific">Trichonephila clavata</name>
    <name type="common">Joro spider</name>
    <name type="synonym">Nephila clavata</name>
    <dbReference type="NCBI Taxonomy" id="2740835"/>
    <lineage>
        <taxon>Eukaryota</taxon>
        <taxon>Metazoa</taxon>
        <taxon>Ecdysozoa</taxon>
        <taxon>Arthropoda</taxon>
        <taxon>Chelicerata</taxon>
        <taxon>Arachnida</taxon>
        <taxon>Araneae</taxon>
        <taxon>Araneomorphae</taxon>
        <taxon>Entelegynae</taxon>
        <taxon>Araneoidea</taxon>
        <taxon>Nephilidae</taxon>
        <taxon>Trichonephila</taxon>
    </lineage>
</organism>
<name>A0A8X6HT23_TRICU</name>
<accession>A0A8X6HT23</accession>
<dbReference type="Proteomes" id="UP000887116">
    <property type="component" value="Unassembled WGS sequence"/>
</dbReference>
<evidence type="ECO:0000313" key="1">
    <source>
        <dbReference type="EMBL" id="GFQ64695.1"/>
    </source>
</evidence>
<dbReference type="EMBL" id="BMAO01029952">
    <property type="protein sequence ID" value="GFQ64695.1"/>
    <property type="molecule type" value="Genomic_DNA"/>
</dbReference>
<proteinExistence type="predicted"/>
<evidence type="ECO:0000313" key="2">
    <source>
        <dbReference type="Proteomes" id="UP000887116"/>
    </source>
</evidence>